<dbReference type="PANTHER" id="PTHR38926">
    <property type="entry name" value="F-BOX DOMAIN CONTAINING PROTEIN, EXPRESSED"/>
    <property type="match status" value="1"/>
</dbReference>
<comment type="caution">
    <text evidence="2">The sequence shown here is derived from an EMBL/GenBank/DDBJ whole genome shotgun (WGS) entry which is preliminary data.</text>
</comment>
<dbReference type="InterPro" id="IPR001611">
    <property type="entry name" value="Leu-rich_rpt"/>
</dbReference>
<dbReference type="SUPFAM" id="SSF52047">
    <property type="entry name" value="RNI-like"/>
    <property type="match status" value="1"/>
</dbReference>
<dbReference type="PANTHER" id="PTHR38926:SF36">
    <property type="entry name" value="F-BOX PROTEIN SKIP19-LIKE"/>
    <property type="match status" value="1"/>
</dbReference>
<dbReference type="Pfam" id="PF00646">
    <property type="entry name" value="F-box"/>
    <property type="match status" value="1"/>
</dbReference>
<dbReference type="Gene3D" id="1.20.1280.50">
    <property type="match status" value="1"/>
</dbReference>
<reference evidence="2 3" key="1">
    <citation type="journal article" date="2017" name="Genome Biol.">
        <title>New reference genome sequences of hot pepper reveal the massive evolution of plant disease-resistance genes by retroduplication.</title>
        <authorList>
            <person name="Kim S."/>
            <person name="Park J."/>
            <person name="Yeom S.I."/>
            <person name="Kim Y.M."/>
            <person name="Seo E."/>
            <person name="Kim K.T."/>
            <person name="Kim M.S."/>
            <person name="Lee J.M."/>
            <person name="Cheong K."/>
            <person name="Shin H.S."/>
            <person name="Kim S.B."/>
            <person name="Han K."/>
            <person name="Lee J."/>
            <person name="Park M."/>
            <person name="Lee H.A."/>
            <person name="Lee H.Y."/>
            <person name="Lee Y."/>
            <person name="Oh S."/>
            <person name="Lee J.H."/>
            <person name="Choi E."/>
            <person name="Choi E."/>
            <person name="Lee S.E."/>
            <person name="Jeon J."/>
            <person name="Kim H."/>
            <person name="Choi G."/>
            <person name="Song H."/>
            <person name="Lee J."/>
            <person name="Lee S.C."/>
            <person name="Kwon J.K."/>
            <person name="Lee H.Y."/>
            <person name="Koo N."/>
            <person name="Hong Y."/>
            <person name="Kim R.W."/>
            <person name="Kang W.H."/>
            <person name="Huh J.H."/>
            <person name="Kang B.C."/>
            <person name="Yang T.J."/>
            <person name="Lee Y.H."/>
            <person name="Bennetzen J.L."/>
            <person name="Choi D."/>
        </authorList>
    </citation>
    <scope>NUCLEOTIDE SEQUENCE [LARGE SCALE GENOMIC DNA]</scope>
    <source>
        <strain evidence="3">cv. PBC81</strain>
    </source>
</reference>
<dbReference type="SMART" id="SM00256">
    <property type="entry name" value="FBOX"/>
    <property type="match status" value="1"/>
</dbReference>
<dbReference type="Pfam" id="PF13516">
    <property type="entry name" value="LRR_6"/>
    <property type="match status" value="1"/>
</dbReference>
<dbReference type="Gene3D" id="3.80.10.10">
    <property type="entry name" value="Ribonuclease Inhibitor"/>
    <property type="match status" value="1"/>
</dbReference>
<dbReference type="PROSITE" id="PS50181">
    <property type="entry name" value="FBOX"/>
    <property type="match status" value="1"/>
</dbReference>
<dbReference type="CDD" id="cd22164">
    <property type="entry name" value="F-box_AtSKIP19-like"/>
    <property type="match status" value="1"/>
</dbReference>
<dbReference type="SMART" id="SM00367">
    <property type="entry name" value="LRR_CC"/>
    <property type="match status" value="4"/>
</dbReference>
<proteinExistence type="predicted"/>
<gene>
    <name evidence="2" type="ORF">CQW23_19017</name>
</gene>
<feature type="domain" description="F-box" evidence="1">
    <location>
        <begin position="16"/>
        <end position="63"/>
    </location>
</feature>
<accession>A0A2G2W4L8</accession>
<keyword evidence="3" id="KW-1185">Reference proteome</keyword>
<dbReference type="Proteomes" id="UP000224567">
    <property type="component" value="Unassembled WGS sequence"/>
</dbReference>
<dbReference type="AlphaFoldDB" id="A0A2G2W4L8"/>
<evidence type="ECO:0000313" key="2">
    <source>
        <dbReference type="EMBL" id="PHT40163.1"/>
    </source>
</evidence>
<reference evidence="3" key="2">
    <citation type="journal article" date="2017" name="J. Anim. Genet.">
        <title>Multiple reference genome sequences of hot pepper reveal the massive evolution of plant disease resistance genes by retroduplication.</title>
        <authorList>
            <person name="Kim S."/>
            <person name="Park J."/>
            <person name="Yeom S.-I."/>
            <person name="Kim Y.-M."/>
            <person name="Seo E."/>
            <person name="Kim K.-T."/>
            <person name="Kim M.-S."/>
            <person name="Lee J.M."/>
            <person name="Cheong K."/>
            <person name="Shin H.-S."/>
            <person name="Kim S.-B."/>
            <person name="Han K."/>
            <person name="Lee J."/>
            <person name="Park M."/>
            <person name="Lee H.-A."/>
            <person name="Lee H.-Y."/>
            <person name="Lee Y."/>
            <person name="Oh S."/>
            <person name="Lee J.H."/>
            <person name="Choi E."/>
            <person name="Choi E."/>
            <person name="Lee S.E."/>
            <person name="Jeon J."/>
            <person name="Kim H."/>
            <person name="Choi G."/>
            <person name="Song H."/>
            <person name="Lee J."/>
            <person name="Lee S.-C."/>
            <person name="Kwon J.-K."/>
            <person name="Lee H.-Y."/>
            <person name="Koo N."/>
            <person name="Hong Y."/>
            <person name="Kim R.W."/>
            <person name="Kang W.-H."/>
            <person name="Huh J.H."/>
            <person name="Kang B.-C."/>
            <person name="Yang T.-J."/>
            <person name="Lee Y.-H."/>
            <person name="Bennetzen J.L."/>
            <person name="Choi D."/>
        </authorList>
    </citation>
    <scope>NUCLEOTIDE SEQUENCE [LARGE SCALE GENOMIC DNA]</scope>
    <source>
        <strain evidence="3">cv. PBC81</strain>
    </source>
</reference>
<dbReference type="EMBL" id="MLFT02000008">
    <property type="protein sequence ID" value="PHT40163.1"/>
    <property type="molecule type" value="Genomic_DNA"/>
</dbReference>
<name>A0A2G2W4L8_CAPBA</name>
<sequence>MIIRKPKGRVANKRKYESLLDLPDDLWENILMRLAAIERLTIAQQVCTTWRRVLKEPTMWHVIDMSNVRGLPDSKVVQHVCREGVDRSQGELVDIRIDFFATKELLVYVANRSPKLKRLCIAWCKEKMAPEDLVGVVKKLPLLEELSLTNTDITPKGIEDLGLSCPRLKSFELNNICCSVKPGNQRNVEALAISKRLPALSHLHLIRNSMTNVGLEAILDGCPNLESLDIRGCFNVSLDKILSSRISKQIKDVKYPRDSLAGL</sequence>
<organism evidence="2 3">
    <name type="scientific">Capsicum baccatum</name>
    <name type="common">Peruvian pepper</name>
    <dbReference type="NCBI Taxonomy" id="33114"/>
    <lineage>
        <taxon>Eukaryota</taxon>
        <taxon>Viridiplantae</taxon>
        <taxon>Streptophyta</taxon>
        <taxon>Embryophyta</taxon>
        <taxon>Tracheophyta</taxon>
        <taxon>Spermatophyta</taxon>
        <taxon>Magnoliopsida</taxon>
        <taxon>eudicotyledons</taxon>
        <taxon>Gunneridae</taxon>
        <taxon>Pentapetalae</taxon>
        <taxon>asterids</taxon>
        <taxon>lamiids</taxon>
        <taxon>Solanales</taxon>
        <taxon>Solanaceae</taxon>
        <taxon>Solanoideae</taxon>
        <taxon>Capsiceae</taxon>
        <taxon>Capsicum</taxon>
    </lineage>
</organism>
<dbReference type="InterPro" id="IPR001810">
    <property type="entry name" value="F-box_dom"/>
</dbReference>
<protein>
    <recommendedName>
        <fullName evidence="1">F-box domain-containing protein</fullName>
    </recommendedName>
</protein>
<evidence type="ECO:0000259" key="1">
    <source>
        <dbReference type="PROSITE" id="PS50181"/>
    </source>
</evidence>
<dbReference type="InterPro" id="IPR006553">
    <property type="entry name" value="Leu-rich_rpt_Cys-con_subtyp"/>
</dbReference>
<evidence type="ECO:0000313" key="3">
    <source>
        <dbReference type="Proteomes" id="UP000224567"/>
    </source>
</evidence>
<dbReference type="OrthoDB" id="1267545at2759"/>
<dbReference type="InterPro" id="IPR032675">
    <property type="entry name" value="LRR_dom_sf"/>
</dbReference>